<gene>
    <name evidence="1" type="ORF">Enr10x_15140</name>
</gene>
<reference evidence="1 2" key="1">
    <citation type="submission" date="2019-03" db="EMBL/GenBank/DDBJ databases">
        <title>Deep-cultivation of Planctomycetes and their phenomic and genomic characterization uncovers novel biology.</title>
        <authorList>
            <person name="Wiegand S."/>
            <person name="Jogler M."/>
            <person name="Boedeker C."/>
            <person name="Pinto D."/>
            <person name="Vollmers J."/>
            <person name="Rivas-Marin E."/>
            <person name="Kohn T."/>
            <person name="Peeters S.H."/>
            <person name="Heuer A."/>
            <person name="Rast P."/>
            <person name="Oberbeckmann S."/>
            <person name="Bunk B."/>
            <person name="Jeske O."/>
            <person name="Meyerdierks A."/>
            <person name="Storesund J.E."/>
            <person name="Kallscheuer N."/>
            <person name="Luecker S."/>
            <person name="Lage O.M."/>
            <person name="Pohl T."/>
            <person name="Merkel B.J."/>
            <person name="Hornburger P."/>
            <person name="Mueller R.-W."/>
            <person name="Bruemmer F."/>
            <person name="Labrenz M."/>
            <person name="Spormann A.M."/>
            <person name="Op den Camp H."/>
            <person name="Overmann J."/>
            <person name="Amann R."/>
            <person name="Jetten M.S.M."/>
            <person name="Mascher T."/>
            <person name="Medema M.H."/>
            <person name="Devos D.P."/>
            <person name="Kaster A.-K."/>
            <person name="Ovreas L."/>
            <person name="Rohde M."/>
            <person name="Galperin M.Y."/>
            <person name="Jogler C."/>
        </authorList>
    </citation>
    <scope>NUCLEOTIDE SEQUENCE [LARGE SCALE GENOMIC DNA]</scope>
    <source>
        <strain evidence="1 2">Enr10</strain>
    </source>
</reference>
<keyword evidence="2" id="KW-1185">Reference proteome</keyword>
<sequence>MKANTRREFLADIGRGMLIGSVGSSLALDLGISSAFAGEESSRLTFGELEPLVSALQETPLNKLQTMLVSKLNSGTDLQTLVSAAALANARSFGGQDYIGFHTFMALAPAYQMTRELPTELKPLPVLKVLYRNTAQIQDTDSQHHEILHPVEPLTLPDNTAGGPLLQAATRSADFDKAEGTFAALAQGPVDEAFNELQYAIQDELNVHRVVLSWRAWAMLELAGQKHAHTLLRQSVRFCVNSEQNLEKYHRQPSKIRTVLPMLLDQYSLLSKPLGKRKAEDAWVESLARTIYRSNPEQAADAAAAALAEGFDPEAVGEAISLASNALVLHDQGRTKAFPDKPLGSVHGDSVGVHASDSANAWRNIARVSNKRNTIASLIVGAYHTAVGRYNSKLNELPYPLQDQLEQVTAQDPKQLLQEAEAAIRNQDQFRAAAVIHQYGTLEHNARPVFDLLLRYATSEDGALHAEKYYSTVKEEFQKTRPAFRWRQLVALARVTASEYGKPSPGYAEACDLLRINT</sequence>
<organism evidence="1 2">
    <name type="scientific">Gimesia panareensis</name>
    <dbReference type="NCBI Taxonomy" id="2527978"/>
    <lineage>
        <taxon>Bacteria</taxon>
        <taxon>Pseudomonadati</taxon>
        <taxon>Planctomycetota</taxon>
        <taxon>Planctomycetia</taxon>
        <taxon>Planctomycetales</taxon>
        <taxon>Planctomycetaceae</taxon>
        <taxon>Gimesia</taxon>
    </lineage>
</organism>
<dbReference type="RefSeq" id="WP_145448581.1">
    <property type="nucleotide sequence ID" value="NZ_CP037421.1"/>
</dbReference>
<proteinExistence type="predicted"/>
<accession>A0A517Q3M8</accession>
<evidence type="ECO:0000313" key="2">
    <source>
        <dbReference type="Proteomes" id="UP000315647"/>
    </source>
</evidence>
<dbReference type="Proteomes" id="UP000315647">
    <property type="component" value="Chromosome"/>
</dbReference>
<protein>
    <submittedName>
        <fullName evidence="1">Uncharacterized protein</fullName>
    </submittedName>
</protein>
<evidence type="ECO:0000313" key="1">
    <source>
        <dbReference type="EMBL" id="QDT26213.1"/>
    </source>
</evidence>
<name>A0A517Q3M8_9PLAN</name>
<dbReference type="AlphaFoldDB" id="A0A517Q3M8"/>
<dbReference type="EMBL" id="CP037421">
    <property type="protein sequence ID" value="QDT26213.1"/>
    <property type="molecule type" value="Genomic_DNA"/>
</dbReference>